<dbReference type="OrthoDB" id="65596at2759"/>
<organism evidence="1 2">
    <name type="scientific">Tetrapyrgos nigripes</name>
    <dbReference type="NCBI Taxonomy" id="182062"/>
    <lineage>
        <taxon>Eukaryota</taxon>
        <taxon>Fungi</taxon>
        <taxon>Dikarya</taxon>
        <taxon>Basidiomycota</taxon>
        <taxon>Agaricomycotina</taxon>
        <taxon>Agaricomycetes</taxon>
        <taxon>Agaricomycetidae</taxon>
        <taxon>Agaricales</taxon>
        <taxon>Marasmiineae</taxon>
        <taxon>Marasmiaceae</taxon>
        <taxon>Tetrapyrgos</taxon>
    </lineage>
</organism>
<reference evidence="1 2" key="1">
    <citation type="journal article" date="2020" name="ISME J.">
        <title>Uncovering the hidden diversity of litter-decomposition mechanisms in mushroom-forming fungi.</title>
        <authorList>
            <person name="Floudas D."/>
            <person name="Bentzer J."/>
            <person name="Ahren D."/>
            <person name="Johansson T."/>
            <person name="Persson P."/>
            <person name="Tunlid A."/>
        </authorList>
    </citation>
    <scope>NUCLEOTIDE SEQUENCE [LARGE SCALE GENOMIC DNA]</scope>
    <source>
        <strain evidence="1 2">CBS 291.85</strain>
    </source>
</reference>
<dbReference type="Proteomes" id="UP000559256">
    <property type="component" value="Unassembled WGS sequence"/>
</dbReference>
<sequence>MVSDKEGGTWCEAFTDAYNGELLSRLPAPSRLKPLAAVSLRSVLAGRSAGAVTRTNCSLAGKVGTCAKVQWSFSHRVVSDDNSCPFSSIALVFEQDMKKASRFRQIRIYNSCSQGNSTKHYFPWYADKVSLAKKKPENMPQRQDIRKLESAEVFTVPAFTESHRLVIPPREYLVFLYRSFVSRQNVFLRSMEMLRNLHVTVHPQKRLFDDDAFWGTCISLPIQSNNDAPVTKCSRG</sequence>
<gene>
    <name evidence="1" type="ORF">D9758_009270</name>
</gene>
<comment type="caution">
    <text evidence="1">The sequence shown here is derived from an EMBL/GenBank/DDBJ whole genome shotgun (WGS) entry which is preliminary data.</text>
</comment>
<dbReference type="AlphaFoldDB" id="A0A8H5D2B0"/>
<evidence type="ECO:0000313" key="2">
    <source>
        <dbReference type="Proteomes" id="UP000559256"/>
    </source>
</evidence>
<keyword evidence="2" id="KW-1185">Reference proteome</keyword>
<evidence type="ECO:0000313" key="1">
    <source>
        <dbReference type="EMBL" id="KAF5352200.1"/>
    </source>
</evidence>
<protein>
    <submittedName>
        <fullName evidence="1">Uncharacterized protein</fullName>
    </submittedName>
</protein>
<name>A0A8H5D2B0_9AGAR</name>
<dbReference type="EMBL" id="JAACJM010000067">
    <property type="protein sequence ID" value="KAF5352200.1"/>
    <property type="molecule type" value="Genomic_DNA"/>
</dbReference>
<accession>A0A8H5D2B0</accession>
<proteinExistence type="predicted"/>